<keyword evidence="2" id="KW-1185">Reference proteome</keyword>
<evidence type="ECO:0000313" key="2">
    <source>
        <dbReference type="Proteomes" id="UP000559860"/>
    </source>
</evidence>
<dbReference type="RefSeq" id="WP_182987769.1">
    <property type="nucleotide sequence ID" value="NZ_JABEQD010000022.1"/>
</dbReference>
<dbReference type="EMBL" id="JABEQD010000022">
    <property type="protein sequence ID" value="MBB2170324.1"/>
    <property type="molecule type" value="Genomic_DNA"/>
</dbReference>
<dbReference type="Proteomes" id="UP000559860">
    <property type="component" value="Unassembled WGS sequence"/>
</dbReference>
<accession>A0A7W4NY95</accession>
<evidence type="ECO:0000313" key="1">
    <source>
        <dbReference type="EMBL" id="MBB2170324.1"/>
    </source>
</evidence>
<gene>
    <name evidence="1" type="ORF">HLH36_18585</name>
</gene>
<comment type="caution">
    <text evidence="1">The sequence shown here is derived from an EMBL/GenBank/DDBJ whole genome shotgun (WGS) entry which is preliminary data.</text>
</comment>
<sequence length="155" mass="17392">MSQLLRRGFIAALAPVGVPLADIIVTDTTGQRACAIQVKSRREIGSDNGWHMKQKHETVVGDSLFYVFVSFPNDQTKVPDAFIVPSRTVAEAVRTSHATWLSSPGRNGQIRKDGSFRRFLPDYSNLGLSDRFGPGWLEPYRDNWELLRPVSHQLP</sequence>
<evidence type="ECO:0008006" key="3">
    <source>
        <dbReference type="Google" id="ProtNLM"/>
    </source>
</evidence>
<protein>
    <recommendedName>
        <fullName evidence="3">PD(D/E)XK endonuclease domain-containing protein</fullName>
    </recommendedName>
</protein>
<name>A0A7W4NY95_9PROT</name>
<proteinExistence type="predicted"/>
<reference evidence="1 2" key="1">
    <citation type="submission" date="2020-04" db="EMBL/GenBank/DDBJ databases">
        <title>Description of novel Gluconacetobacter.</title>
        <authorList>
            <person name="Sombolestani A."/>
        </authorList>
    </citation>
    <scope>NUCLEOTIDE SEQUENCE [LARGE SCALE GENOMIC DNA]</scope>
    <source>
        <strain evidence="1 2">LMG 27801</strain>
    </source>
</reference>
<organism evidence="1 2">
    <name type="scientific">Gluconacetobacter aggeris</name>
    <dbReference type="NCBI Taxonomy" id="1286186"/>
    <lineage>
        <taxon>Bacteria</taxon>
        <taxon>Pseudomonadati</taxon>
        <taxon>Pseudomonadota</taxon>
        <taxon>Alphaproteobacteria</taxon>
        <taxon>Acetobacterales</taxon>
        <taxon>Acetobacteraceae</taxon>
        <taxon>Gluconacetobacter</taxon>
    </lineage>
</organism>
<dbReference type="AlphaFoldDB" id="A0A7W4NY95"/>